<accession>A0A8J5JP06</accession>
<reference evidence="1" key="1">
    <citation type="journal article" date="2021" name="Sci. Adv.">
        <title>The American lobster genome reveals insights on longevity, neural, and immune adaptations.</title>
        <authorList>
            <person name="Polinski J.M."/>
            <person name="Zimin A.V."/>
            <person name="Clark K.F."/>
            <person name="Kohn A.B."/>
            <person name="Sadowski N."/>
            <person name="Timp W."/>
            <person name="Ptitsyn A."/>
            <person name="Khanna P."/>
            <person name="Romanova D.Y."/>
            <person name="Williams P."/>
            <person name="Greenwood S.J."/>
            <person name="Moroz L.L."/>
            <person name="Walt D.R."/>
            <person name="Bodnar A.G."/>
        </authorList>
    </citation>
    <scope>NUCLEOTIDE SEQUENCE</scope>
    <source>
        <strain evidence="1">GMGI-L3</strain>
    </source>
</reference>
<dbReference type="AlphaFoldDB" id="A0A8J5JP06"/>
<organism evidence="1 2">
    <name type="scientific">Homarus americanus</name>
    <name type="common">American lobster</name>
    <dbReference type="NCBI Taxonomy" id="6706"/>
    <lineage>
        <taxon>Eukaryota</taxon>
        <taxon>Metazoa</taxon>
        <taxon>Ecdysozoa</taxon>
        <taxon>Arthropoda</taxon>
        <taxon>Crustacea</taxon>
        <taxon>Multicrustacea</taxon>
        <taxon>Malacostraca</taxon>
        <taxon>Eumalacostraca</taxon>
        <taxon>Eucarida</taxon>
        <taxon>Decapoda</taxon>
        <taxon>Pleocyemata</taxon>
        <taxon>Astacidea</taxon>
        <taxon>Nephropoidea</taxon>
        <taxon>Nephropidae</taxon>
        <taxon>Homarus</taxon>
    </lineage>
</organism>
<evidence type="ECO:0000313" key="2">
    <source>
        <dbReference type="Proteomes" id="UP000747542"/>
    </source>
</evidence>
<dbReference type="EMBL" id="JAHLQT010032585">
    <property type="protein sequence ID" value="KAG7159723.1"/>
    <property type="molecule type" value="Genomic_DNA"/>
</dbReference>
<evidence type="ECO:0000313" key="1">
    <source>
        <dbReference type="EMBL" id="KAG7159723.1"/>
    </source>
</evidence>
<sequence>MFGLITMLGSTWVFHDGATHWTLSVCRIAIVNCGLQKSGVNSSDGVERPGLRWPEEIPVLIKFRLAWDIISQVNMPVSDLRYTTVSRLSSVCLAGFMWWD</sequence>
<keyword evidence="2" id="KW-1185">Reference proteome</keyword>
<name>A0A8J5JP06_HOMAM</name>
<dbReference type="Proteomes" id="UP000747542">
    <property type="component" value="Unassembled WGS sequence"/>
</dbReference>
<comment type="caution">
    <text evidence="1">The sequence shown here is derived from an EMBL/GenBank/DDBJ whole genome shotgun (WGS) entry which is preliminary data.</text>
</comment>
<proteinExistence type="predicted"/>
<gene>
    <name evidence="1" type="ORF">Hamer_G028719</name>
</gene>
<protein>
    <submittedName>
        <fullName evidence="1">Uncharacterized protein</fullName>
    </submittedName>
</protein>